<organism evidence="2 3">
    <name type="scientific">Corynebacterium variabile</name>
    <dbReference type="NCBI Taxonomy" id="1727"/>
    <lineage>
        <taxon>Bacteria</taxon>
        <taxon>Bacillati</taxon>
        <taxon>Actinomycetota</taxon>
        <taxon>Actinomycetes</taxon>
        <taxon>Mycobacteriales</taxon>
        <taxon>Corynebacteriaceae</taxon>
        <taxon>Corynebacterium</taxon>
    </lineage>
</organism>
<dbReference type="GeneID" id="82888656"/>
<feature type="compositionally biased region" description="Basic and acidic residues" evidence="1">
    <location>
        <begin position="145"/>
        <end position="156"/>
    </location>
</feature>
<protein>
    <recommendedName>
        <fullName evidence="4">DUF5318 domain-containing protein</fullName>
    </recommendedName>
</protein>
<dbReference type="Proteomes" id="UP000319986">
    <property type="component" value="Unassembled WGS sequence"/>
</dbReference>
<proteinExistence type="predicted"/>
<evidence type="ECO:0000313" key="3">
    <source>
        <dbReference type="Proteomes" id="UP000319986"/>
    </source>
</evidence>
<dbReference type="Pfam" id="PF17249">
    <property type="entry name" value="DUF5318"/>
    <property type="match status" value="1"/>
</dbReference>
<evidence type="ECO:0000313" key="2">
    <source>
        <dbReference type="EMBL" id="GEC87260.1"/>
    </source>
</evidence>
<accession>A0A4Y4C832</accession>
<gene>
    <name evidence="2" type="ORF">CVA01_25740</name>
</gene>
<dbReference type="RefSeq" id="WP_158307515.1">
    <property type="nucleotide sequence ID" value="NZ_BJNT01000022.1"/>
</dbReference>
<dbReference type="AlphaFoldDB" id="A0A4Y4C832"/>
<evidence type="ECO:0008006" key="4">
    <source>
        <dbReference type="Google" id="ProtNLM"/>
    </source>
</evidence>
<dbReference type="EMBL" id="BJNT01000022">
    <property type="protein sequence ID" value="GEC87260.1"/>
    <property type="molecule type" value="Genomic_DNA"/>
</dbReference>
<comment type="caution">
    <text evidence="2">The sequence shown here is derived from an EMBL/GenBank/DDBJ whole genome shotgun (WGS) entry which is preliminary data.</text>
</comment>
<sequence>MTHSPVPYRSVDHELDRRRTLRALSRGGMSRAEVCDATREVRASAEVLGVPAGRACPVCGADLRETQWIHGTAIGEKSGTARSLAEIRQLLSVLRGGEELTVHTVEVCLRCGWNHLLREDGYRGVAGKVLPESGSVEYPTTYDDGPGHRREDQLGD</sequence>
<dbReference type="InterPro" id="IPR035169">
    <property type="entry name" value="DUF5318"/>
</dbReference>
<reference evidence="2 3" key="1">
    <citation type="submission" date="2019-06" db="EMBL/GenBank/DDBJ databases">
        <title>Whole genome shotgun sequence of Corynebacterium variabile NBRC 15286.</title>
        <authorList>
            <person name="Hosoyama A."/>
            <person name="Uohara A."/>
            <person name="Ohji S."/>
            <person name="Ichikawa N."/>
        </authorList>
    </citation>
    <scope>NUCLEOTIDE SEQUENCE [LARGE SCALE GENOMIC DNA]</scope>
    <source>
        <strain evidence="2 3">NBRC 15286</strain>
    </source>
</reference>
<evidence type="ECO:0000256" key="1">
    <source>
        <dbReference type="SAM" id="MobiDB-lite"/>
    </source>
</evidence>
<feature type="region of interest" description="Disordered" evidence="1">
    <location>
        <begin position="133"/>
        <end position="156"/>
    </location>
</feature>
<name>A0A4Y4C832_9CORY</name>